<organism evidence="1 2">
    <name type="scientific">Protea cynaroides</name>
    <dbReference type="NCBI Taxonomy" id="273540"/>
    <lineage>
        <taxon>Eukaryota</taxon>
        <taxon>Viridiplantae</taxon>
        <taxon>Streptophyta</taxon>
        <taxon>Embryophyta</taxon>
        <taxon>Tracheophyta</taxon>
        <taxon>Spermatophyta</taxon>
        <taxon>Magnoliopsida</taxon>
        <taxon>Proteales</taxon>
        <taxon>Proteaceae</taxon>
        <taxon>Protea</taxon>
    </lineage>
</organism>
<dbReference type="OrthoDB" id="1910624at2759"/>
<dbReference type="Proteomes" id="UP001141806">
    <property type="component" value="Unassembled WGS sequence"/>
</dbReference>
<sequence>MMPEVEGAGVCTEVTGICGEDNGGALACKQRCSTKHKGGLVTLEGISPRVLLPQFKVDLNGTLDLQIMVHNPNYASFKHDIGAAFLYYNGTRVVVVDISLGTVPTTGSEIIASRLTLKTDHFISENSELIKDVMARDLKLRPS</sequence>
<dbReference type="AlphaFoldDB" id="A0A9Q0K7E2"/>
<protein>
    <submittedName>
        <fullName evidence="1">Uncharacterized protein</fullName>
    </submittedName>
</protein>
<proteinExistence type="predicted"/>
<evidence type="ECO:0000313" key="2">
    <source>
        <dbReference type="Proteomes" id="UP001141806"/>
    </source>
</evidence>
<evidence type="ECO:0000313" key="1">
    <source>
        <dbReference type="EMBL" id="KAJ4965261.1"/>
    </source>
</evidence>
<name>A0A9Q0K7E2_9MAGN</name>
<gene>
    <name evidence="1" type="ORF">NE237_017110</name>
</gene>
<dbReference type="EMBL" id="JAMYWD010000007">
    <property type="protein sequence ID" value="KAJ4965261.1"/>
    <property type="molecule type" value="Genomic_DNA"/>
</dbReference>
<accession>A0A9Q0K7E2</accession>
<keyword evidence="2" id="KW-1185">Reference proteome</keyword>
<reference evidence="1" key="1">
    <citation type="journal article" date="2023" name="Plant J.">
        <title>The genome of the king protea, Protea cynaroides.</title>
        <authorList>
            <person name="Chang J."/>
            <person name="Duong T.A."/>
            <person name="Schoeman C."/>
            <person name="Ma X."/>
            <person name="Roodt D."/>
            <person name="Barker N."/>
            <person name="Li Z."/>
            <person name="Van de Peer Y."/>
            <person name="Mizrachi E."/>
        </authorList>
    </citation>
    <scope>NUCLEOTIDE SEQUENCE</scope>
    <source>
        <tissue evidence="1">Young leaves</tissue>
    </source>
</reference>
<comment type="caution">
    <text evidence="1">The sequence shown here is derived from an EMBL/GenBank/DDBJ whole genome shotgun (WGS) entry which is preliminary data.</text>
</comment>